<dbReference type="OrthoDB" id="9971601at2759"/>
<dbReference type="AlphaFoldDB" id="A0A8T9C211"/>
<protein>
    <submittedName>
        <fullName evidence="1">Uncharacterized protein</fullName>
    </submittedName>
</protein>
<gene>
    <name evidence="1" type="ORF">LSUE1_G006655</name>
</gene>
<sequence>MASLEDELADQLQTTLDESTKRARSTRRPLLTHLNADTTWLLSIPIPSPETRNHLYYHILIDLWLRGGQSDVAKFFSQQWHATPSACQSIPEVEAVISGIEDAAIKEELVEDLKYANGYLKSGASIDAVVVSHEFTDHMHKETLVEIPSTVPVFASQKAAGIISSWKHFNKVVKIERFGGDWRTSSTRPLPEWLGISRVAYPGADLLYYHAAVMITFSMAEGVEAVIYTPHGISPDDIRPVADANPKIKTLALLHGLQDIKLGAQLNMGAHNGLRVQRILESKYWNGTHDEVKKGGGLVSWFLNRKMISLKEAIEQEKAERGNDLTGTDLESMQDVRFEELGNGESLVLE</sequence>
<dbReference type="Gene3D" id="3.60.15.10">
    <property type="entry name" value="Ribonuclease Z/Hydroxyacylglutathione hydrolase-like"/>
    <property type="match status" value="1"/>
</dbReference>
<organism evidence="1 2">
    <name type="scientific">Lachnellula suecica</name>
    <dbReference type="NCBI Taxonomy" id="602035"/>
    <lineage>
        <taxon>Eukaryota</taxon>
        <taxon>Fungi</taxon>
        <taxon>Dikarya</taxon>
        <taxon>Ascomycota</taxon>
        <taxon>Pezizomycotina</taxon>
        <taxon>Leotiomycetes</taxon>
        <taxon>Helotiales</taxon>
        <taxon>Lachnaceae</taxon>
        <taxon>Lachnellula</taxon>
    </lineage>
</organism>
<evidence type="ECO:0000313" key="1">
    <source>
        <dbReference type="EMBL" id="TVY76098.1"/>
    </source>
</evidence>
<reference evidence="1 2" key="1">
    <citation type="submission" date="2018-05" db="EMBL/GenBank/DDBJ databases">
        <title>Genome sequencing and assembly of the regulated plant pathogen Lachnellula willkommii and related sister species for the development of diagnostic species identification markers.</title>
        <authorList>
            <person name="Giroux E."/>
            <person name="Bilodeau G."/>
        </authorList>
    </citation>
    <scope>NUCLEOTIDE SEQUENCE [LARGE SCALE GENOMIC DNA]</scope>
    <source>
        <strain evidence="1 2">CBS 268.59</strain>
    </source>
</reference>
<dbReference type="Proteomes" id="UP000469558">
    <property type="component" value="Unassembled WGS sequence"/>
</dbReference>
<keyword evidence="2" id="KW-1185">Reference proteome</keyword>
<evidence type="ECO:0000313" key="2">
    <source>
        <dbReference type="Proteomes" id="UP000469558"/>
    </source>
</evidence>
<comment type="caution">
    <text evidence="1">The sequence shown here is derived from an EMBL/GenBank/DDBJ whole genome shotgun (WGS) entry which is preliminary data.</text>
</comment>
<proteinExistence type="predicted"/>
<name>A0A8T9C211_9HELO</name>
<dbReference type="InterPro" id="IPR036866">
    <property type="entry name" value="RibonucZ/Hydroxyglut_hydro"/>
</dbReference>
<accession>A0A8T9C211</accession>
<dbReference type="PANTHER" id="PTHR36142">
    <property type="entry name" value="METALLO-HYDROLASE/OXIDOREDUCTASE SUPERFAMILY PROTEIN"/>
    <property type="match status" value="1"/>
</dbReference>
<dbReference type="PANTHER" id="PTHR36142:SF2">
    <property type="entry name" value="METALLO-HYDROLASE_OXIDOREDUCTASE SUPERFAMILY PROTEIN"/>
    <property type="match status" value="1"/>
</dbReference>
<dbReference type="EMBL" id="QGMK01000865">
    <property type="protein sequence ID" value="TVY76098.1"/>
    <property type="molecule type" value="Genomic_DNA"/>
</dbReference>